<comment type="caution">
    <text evidence="9">The sequence shown here is derived from an EMBL/GenBank/DDBJ whole genome shotgun (WGS) entry which is preliminary data.</text>
</comment>
<dbReference type="GO" id="GO:0009425">
    <property type="term" value="C:bacterial-type flagellum basal body"/>
    <property type="evidence" value="ECO:0007669"/>
    <property type="project" value="InterPro"/>
</dbReference>
<evidence type="ECO:0000256" key="1">
    <source>
        <dbReference type="ARBA" id="ARBA00004413"/>
    </source>
</evidence>
<dbReference type="GO" id="GO:0071973">
    <property type="term" value="P:bacterial-type flagellum-dependent cell motility"/>
    <property type="evidence" value="ECO:0007669"/>
    <property type="project" value="InterPro"/>
</dbReference>
<keyword evidence="5" id="KW-0283">Flagellar rotation</keyword>
<evidence type="ECO:0000256" key="5">
    <source>
        <dbReference type="ARBA" id="ARBA00022779"/>
    </source>
</evidence>
<dbReference type="Pfam" id="PF01052">
    <property type="entry name" value="FliMN_C"/>
    <property type="match status" value="1"/>
</dbReference>
<dbReference type="EMBL" id="BARU01020421">
    <property type="protein sequence ID" value="GAH48993.1"/>
    <property type="molecule type" value="Genomic_DNA"/>
</dbReference>
<evidence type="ECO:0000256" key="7">
    <source>
        <dbReference type="SAM" id="MobiDB-lite"/>
    </source>
</evidence>
<dbReference type="InterPro" id="IPR001172">
    <property type="entry name" value="FliN_T3SS_HrcQb"/>
</dbReference>
<dbReference type="GO" id="GO:0006935">
    <property type="term" value="P:chemotaxis"/>
    <property type="evidence" value="ECO:0007669"/>
    <property type="project" value="UniProtKB-KW"/>
</dbReference>
<gene>
    <name evidence="9" type="ORF">S03H2_33544</name>
</gene>
<dbReference type="InterPro" id="IPR001543">
    <property type="entry name" value="FliN-like_C"/>
</dbReference>
<dbReference type="InterPro" id="IPR051469">
    <property type="entry name" value="FliN/MopA/SpaO"/>
</dbReference>
<feature type="compositionally biased region" description="Basic and acidic residues" evidence="7">
    <location>
        <begin position="1"/>
        <end position="22"/>
    </location>
</feature>
<dbReference type="GO" id="GO:0003774">
    <property type="term" value="F:cytoskeletal motor activity"/>
    <property type="evidence" value="ECO:0007669"/>
    <property type="project" value="InterPro"/>
</dbReference>
<dbReference type="Gene3D" id="2.30.330.10">
    <property type="entry name" value="SpoA-like"/>
    <property type="match status" value="1"/>
</dbReference>
<dbReference type="PANTHER" id="PTHR43484">
    <property type="match status" value="1"/>
</dbReference>
<dbReference type="InterPro" id="IPR036429">
    <property type="entry name" value="SpoA-like_sf"/>
</dbReference>
<keyword evidence="3" id="KW-1003">Cell membrane</keyword>
<keyword evidence="6" id="KW-0472">Membrane</keyword>
<dbReference type="GO" id="GO:0005886">
    <property type="term" value="C:plasma membrane"/>
    <property type="evidence" value="ECO:0007669"/>
    <property type="project" value="UniProtKB-SubCell"/>
</dbReference>
<name>X1HUQ3_9ZZZZ</name>
<reference evidence="9" key="1">
    <citation type="journal article" date="2014" name="Front. Microbiol.">
        <title>High frequency of phylogenetically diverse reductive dehalogenase-homologous genes in deep subseafloor sedimentary metagenomes.</title>
        <authorList>
            <person name="Kawai M."/>
            <person name="Futagami T."/>
            <person name="Toyoda A."/>
            <person name="Takaki Y."/>
            <person name="Nishi S."/>
            <person name="Hori S."/>
            <person name="Arai W."/>
            <person name="Tsubouchi T."/>
            <person name="Morono Y."/>
            <person name="Uchiyama I."/>
            <person name="Ito T."/>
            <person name="Fujiyama A."/>
            <person name="Inagaki F."/>
            <person name="Takami H."/>
        </authorList>
    </citation>
    <scope>NUCLEOTIDE SEQUENCE</scope>
    <source>
        <strain evidence="9">Expedition CK06-06</strain>
    </source>
</reference>
<keyword evidence="4" id="KW-0145">Chemotaxis</keyword>
<dbReference type="SUPFAM" id="SSF101801">
    <property type="entry name" value="Surface presentation of antigens (SPOA)"/>
    <property type="match status" value="1"/>
</dbReference>
<feature type="region of interest" description="Disordered" evidence="7">
    <location>
        <begin position="1"/>
        <end position="38"/>
    </location>
</feature>
<dbReference type="PANTHER" id="PTHR43484:SF1">
    <property type="entry name" value="FLAGELLAR MOTOR SWITCH PROTEIN FLIN"/>
    <property type="match status" value="1"/>
</dbReference>
<dbReference type="PRINTS" id="PR00956">
    <property type="entry name" value="FLGMOTORFLIN"/>
</dbReference>
<comment type="subcellular location">
    <subcellularLocation>
        <location evidence="1">Cell membrane</location>
        <topology evidence="1">Peripheral membrane protein</topology>
        <orientation evidence="1">Cytoplasmic side</orientation>
    </subcellularLocation>
</comment>
<feature type="domain" description="Flagellar motor switch protein FliN-like C-terminal" evidence="8">
    <location>
        <begin position="46"/>
        <end position="116"/>
    </location>
</feature>
<evidence type="ECO:0000256" key="3">
    <source>
        <dbReference type="ARBA" id="ARBA00022475"/>
    </source>
</evidence>
<evidence type="ECO:0000313" key="9">
    <source>
        <dbReference type="EMBL" id="GAH48993.1"/>
    </source>
</evidence>
<evidence type="ECO:0000256" key="4">
    <source>
        <dbReference type="ARBA" id="ARBA00022500"/>
    </source>
</evidence>
<sequence>MQGKEAILKKEEEKDVSQEEKINVQPTKFPPLESKPSVSEPDNIELLFDIPLQLTVELGRTTMSIKEVLALTSGSVIELDKLTGESAELLVNGKLIARGEVVVVDENFGLRITEIIKPEVRLRKLQ</sequence>
<evidence type="ECO:0000256" key="2">
    <source>
        <dbReference type="ARBA" id="ARBA00009226"/>
    </source>
</evidence>
<comment type="similarity">
    <text evidence="2">Belongs to the FliN/MopA/SpaO family.</text>
</comment>
<protein>
    <recommendedName>
        <fullName evidence="8">Flagellar motor switch protein FliN-like C-terminal domain-containing protein</fullName>
    </recommendedName>
</protein>
<organism evidence="9">
    <name type="scientific">marine sediment metagenome</name>
    <dbReference type="NCBI Taxonomy" id="412755"/>
    <lineage>
        <taxon>unclassified sequences</taxon>
        <taxon>metagenomes</taxon>
        <taxon>ecological metagenomes</taxon>
    </lineage>
</organism>
<evidence type="ECO:0000259" key="8">
    <source>
        <dbReference type="Pfam" id="PF01052"/>
    </source>
</evidence>
<evidence type="ECO:0000256" key="6">
    <source>
        <dbReference type="ARBA" id="ARBA00023136"/>
    </source>
</evidence>
<dbReference type="InterPro" id="IPR012826">
    <property type="entry name" value="FliN"/>
</dbReference>
<proteinExistence type="inferred from homology"/>
<dbReference type="AlphaFoldDB" id="X1HUQ3"/>
<accession>X1HUQ3</accession>
<dbReference type="NCBIfam" id="TIGR02480">
    <property type="entry name" value="fliN"/>
    <property type="match status" value="1"/>
</dbReference>